<dbReference type="PRINTS" id="PR00410">
    <property type="entry name" value="PHEHYDRXLASE"/>
</dbReference>
<gene>
    <name evidence="11" type="ORF">BST99_11275</name>
</gene>
<evidence type="ECO:0000256" key="7">
    <source>
        <dbReference type="ARBA" id="ARBA00023004"/>
    </source>
</evidence>
<dbReference type="GO" id="GO:0046872">
    <property type="term" value="F:metal ion binding"/>
    <property type="evidence" value="ECO:0007669"/>
    <property type="project" value="UniProtKB-KW"/>
</dbReference>
<keyword evidence="3" id="KW-0001">2Fe-2S</keyword>
<dbReference type="InterPro" id="IPR036010">
    <property type="entry name" value="2Fe-2S_ferredoxin-like_sf"/>
</dbReference>
<comment type="caution">
    <text evidence="11">The sequence shown here is derived from an EMBL/GenBank/DDBJ whole genome shotgun (WGS) entry which is preliminary data.</text>
</comment>
<dbReference type="Gene3D" id="3.10.20.30">
    <property type="match status" value="1"/>
</dbReference>
<dbReference type="PANTHER" id="PTHR47354">
    <property type="entry name" value="NADH OXIDOREDUCTASE HCR"/>
    <property type="match status" value="1"/>
</dbReference>
<keyword evidence="8" id="KW-0411">Iron-sulfur</keyword>
<evidence type="ECO:0000259" key="9">
    <source>
        <dbReference type="PROSITE" id="PS51085"/>
    </source>
</evidence>
<dbReference type="AlphaFoldDB" id="A0A2S7T9N8"/>
<organism evidence="11 12">
    <name type="scientific">Aureicoccus marinus</name>
    <dbReference type="NCBI Taxonomy" id="754435"/>
    <lineage>
        <taxon>Bacteria</taxon>
        <taxon>Pseudomonadati</taxon>
        <taxon>Bacteroidota</taxon>
        <taxon>Flavobacteriia</taxon>
        <taxon>Flavobacteriales</taxon>
        <taxon>Flavobacteriaceae</taxon>
        <taxon>Aureicoccus</taxon>
    </lineage>
</organism>
<dbReference type="Pfam" id="PF00111">
    <property type="entry name" value="Fer2"/>
    <property type="match status" value="1"/>
</dbReference>
<dbReference type="Gene3D" id="3.40.50.80">
    <property type="entry name" value="Nucleotide-binding domain of ferredoxin-NADP reductase (FNR) module"/>
    <property type="match status" value="1"/>
</dbReference>
<dbReference type="Gene3D" id="2.40.30.10">
    <property type="entry name" value="Translation factors"/>
    <property type="match status" value="1"/>
</dbReference>
<dbReference type="SUPFAM" id="SSF63380">
    <property type="entry name" value="Riboflavin synthase domain-like"/>
    <property type="match status" value="1"/>
</dbReference>
<keyword evidence="7" id="KW-0408">Iron</keyword>
<accession>A0A2S7T9N8</accession>
<reference evidence="12" key="1">
    <citation type="submission" date="2016-11" db="EMBL/GenBank/DDBJ databases">
        <title>Trade-off between light-utilization and light-protection in marine flavobacteria.</title>
        <authorList>
            <person name="Kumagai Y."/>
            <person name="Yoshizawa S."/>
            <person name="Kogure K."/>
        </authorList>
    </citation>
    <scope>NUCLEOTIDE SEQUENCE [LARGE SCALE GENOMIC DNA]</scope>
    <source>
        <strain evidence="12">SG-18</strain>
    </source>
</reference>
<keyword evidence="12" id="KW-1185">Reference proteome</keyword>
<dbReference type="CDD" id="cd06214">
    <property type="entry name" value="PA_degradation_oxidoreductase_like"/>
    <property type="match status" value="1"/>
</dbReference>
<dbReference type="Proteomes" id="UP000239366">
    <property type="component" value="Unassembled WGS sequence"/>
</dbReference>
<evidence type="ECO:0000313" key="11">
    <source>
        <dbReference type="EMBL" id="PQJ16227.1"/>
    </source>
</evidence>
<evidence type="ECO:0000256" key="5">
    <source>
        <dbReference type="ARBA" id="ARBA00022827"/>
    </source>
</evidence>
<evidence type="ECO:0000313" key="12">
    <source>
        <dbReference type="Proteomes" id="UP000239366"/>
    </source>
</evidence>
<dbReference type="EMBL" id="MQVX01000001">
    <property type="protein sequence ID" value="PQJ16227.1"/>
    <property type="molecule type" value="Genomic_DNA"/>
</dbReference>
<evidence type="ECO:0000256" key="3">
    <source>
        <dbReference type="ARBA" id="ARBA00022714"/>
    </source>
</evidence>
<dbReference type="CDD" id="cd00207">
    <property type="entry name" value="fer2"/>
    <property type="match status" value="1"/>
</dbReference>
<evidence type="ECO:0000256" key="4">
    <source>
        <dbReference type="ARBA" id="ARBA00022723"/>
    </source>
</evidence>
<dbReference type="PANTHER" id="PTHR47354:SF8">
    <property type="entry name" value="1,2-PHENYLACETYL-COA EPOXIDASE, SUBUNIT E"/>
    <property type="match status" value="1"/>
</dbReference>
<dbReference type="GO" id="GO:0016491">
    <property type="term" value="F:oxidoreductase activity"/>
    <property type="evidence" value="ECO:0007669"/>
    <property type="project" value="UniProtKB-KW"/>
</dbReference>
<dbReference type="GO" id="GO:0050660">
    <property type="term" value="F:flavin adenine dinucleotide binding"/>
    <property type="evidence" value="ECO:0007669"/>
    <property type="project" value="TreeGrafter"/>
</dbReference>
<evidence type="ECO:0000256" key="2">
    <source>
        <dbReference type="ARBA" id="ARBA00022630"/>
    </source>
</evidence>
<dbReference type="SUPFAM" id="SSF54292">
    <property type="entry name" value="2Fe-2S ferredoxin-like"/>
    <property type="match status" value="1"/>
</dbReference>
<keyword evidence="5" id="KW-0274">FAD</keyword>
<dbReference type="RefSeq" id="WP_105001901.1">
    <property type="nucleotide sequence ID" value="NZ_MQVX01000001.1"/>
</dbReference>
<dbReference type="InterPro" id="IPR050415">
    <property type="entry name" value="MRET"/>
</dbReference>
<evidence type="ECO:0000256" key="6">
    <source>
        <dbReference type="ARBA" id="ARBA00023002"/>
    </source>
</evidence>
<protein>
    <submittedName>
        <fullName evidence="11">Flavodoxin reductase</fullName>
    </submittedName>
</protein>
<dbReference type="InterPro" id="IPR017938">
    <property type="entry name" value="Riboflavin_synthase-like_b-brl"/>
</dbReference>
<dbReference type="Pfam" id="PF00970">
    <property type="entry name" value="FAD_binding_6"/>
    <property type="match status" value="1"/>
</dbReference>
<dbReference type="InterPro" id="IPR017927">
    <property type="entry name" value="FAD-bd_FR_type"/>
</dbReference>
<proteinExistence type="predicted"/>
<dbReference type="PROSITE" id="PS00197">
    <property type="entry name" value="2FE2S_FER_1"/>
    <property type="match status" value="1"/>
</dbReference>
<dbReference type="InterPro" id="IPR012675">
    <property type="entry name" value="Beta-grasp_dom_sf"/>
</dbReference>
<feature type="domain" description="FAD-binding FR-type" evidence="10">
    <location>
        <begin position="2"/>
        <end position="106"/>
    </location>
</feature>
<keyword evidence="6" id="KW-0560">Oxidoreductase</keyword>
<keyword evidence="2" id="KW-0285">Flavoprotein</keyword>
<dbReference type="InterPro" id="IPR039261">
    <property type="entry name" value="FNR_nucleotide-bd"/>
</dbReference>
<dbReference type="InterPro" id="IPR001433">
    <property type="entry name" value="OxRdtase_FAD/NAD-bd"/>
</dbReference>
<dbReference type="SUPFAM" id="SSF52343">
    <property type="entry name" value="Ferredoxin reductase-like, C-terminal NADP-linked domain"/>
    <property type="match status" value="1"/>
</dbReference>
<sequence>MPTFHRLRIAAIDRLTPKAVQLQFEIPSELQGVFHFYAGQYITLKADIQGADVRRAYSICSSPEDGVLSVGVKEVPQGIFSTFVNQQLQVGDQLEVAEPEGRFLFKKEGAKDSVLAIAAGSGITPILSIAKTALAGGTPVILVFGNKTVEDTMFAETLVELKQQYPDHFTLHSMYSQEAVEGSRFGRIDNGFLRWVLNQHSGETIGAAYLCGPEPLIELSKQTLNDSGFGEDQIHFELFTSSSSSDEAGDPVEVADGKIQYAVVLDGETHEFTADAKPLVLDAVLAENIDAPYSCQGGICSSCIAKVTEGKAKMVKNQILTDGEVAEGLILTCQAHATSSKITLDYDDV</sequence>
<evidence type="ECO:0000256" key="8">
    <source>
        <dbReference type="ARBA" id="ARBA00023014"/>
    </source>
</evidence>
<evidence type="ECO:0000259" key="10">
    <source>
        <dbReference type="PROSITE" id="PS51384"/>
    </source>
</evidence>
<dbReference type="InterPro" id="IPR008333">
    <property type="entry name" value="Cbr1-like_FAD-bd_dom"/>
</dbReference>
<comment type="cofactor">
    <cofactor evidence="1">
        <name>FAD</name>
        <dbReference type="ChEBI" id="CHEBI:57692"/>
    </cofactor>
</comment>
<dbReference type="PROSITE" id="PS51085">
    <property type="entry name" value="2FE2S_FER_2"/>
    <property type="match status" value="1"/>
</dbReference>
<dbReference type="OrthoDB" id="9789468at2"/>
<dbReference type="InterPro" id="IPR006058">
    <property type="entry name" value="2Fe2S_fd_BS"/>
</dbReference>
<dbReference type="InterPro" id="IPR001041">
    <property type="entry name" value="2Fe-2S_ferredoxin-type"/>
</dbReference>
<dbReference type="PROSITE" id="PS51384">
    <property type="entry name" value="FAD_FR"/>
    <property type="match status" value="1"/>
</dbReference>
<feature type="domain" description="2Fe-2S ferredoxin-type" evidence="9">
    <location>
        <begin position="259"/>
        <end position="349"/>
    </location>
</feature>
<keyword evidence="4" id="KW-0479">Metal-binding</keyword>
<dbReference type="GO" id="GO:0051537">
    <property type="term" value="F:2 iron, 2 sulfur cluster binding"/>
    <property type="evidence" value="ECO:0007669"/>
    <property type="project" value="UniProtKB-KW"/>
</dbReference>
<evidence type="ECO:0000256" key="1">
    <source>
        <dbReference type="ARBA" id="ARBA00001974"/>
    </source>
</evidence>
<dbReference type="Pfam" id="PF00175">
    <property type="entry name" value="NAD_binding_1"/>
    <property type="match status" value="1"/>
</dbReference>
<name>A0A2S7T9N8_9FLAO</name>